<sequence>MIKENGNGKFISAHSKLLTDKISIVIPFYNCRYVDRAITSALSQTYKNIEIIVVDDGSTKYVEKLGPFMKKIKYVKKENGGTATALNVGIKQASGDYFVWLSSDDLLHHAKVEKQLAFMKQQKALFSFTNFNWIDKNNTLIRLAVNPKFPNKISFYQYMKKGCPINGSTVMIKLDLFSDVGLFDETMLYTHDYDLWNRIVLKHDMHFLDRPLTFYRVHDNMGSKRFTAAIMKEVDVIKKRYSQKLDQLIAKAKS</sequence>
<dbReference type="Pfam" id="PF00535">
    <property type="entry name" value="Glycos_transf_2"/>
    <property type="match status" value="1"/>
</dbReference>
<reference evidence="3 4" key="1">
    <citation type="submission" date="2023-07" db="EMBL/GenBank/DDBJ databases">
        <title>Genomic Encyclopedia of Type Strains, Phase IV (KMG-IV): sequencing the most valuable type-strain genomes for metagenomic binning, comparative biology and taxonomic classification.</title>
        <authorList>
            <person name="Goeker M."/>
        </authorList>
    </citation>
    <scope>NUCLEOTIDE SEQUENCE [LARGE SCALE GENOMIC DNA]</scope>
    <source>
        <strain evidence="3 4">DSM 23948</strain>
    </source>
</reference>
<dbReference type="Proteomes" id="UP001231362">
    <property type="component" value="Unassembled WGS sequence"/>
</dbReference>
<name>A0ABT9V5E2_9BACL</name>
<comment type="similarity">
    <text evidence="1">Belongs to the glycosyltransferase 2 family.</text>
</comment>
<proteinExistence type="inferred from homology"/>
<evidence type="ECO:0000313" key="3">
    <source>
        <dbReference type="EMBL" id="MDQ0156162.1"/>
    </source>
</evidence>
<gene>
    <name evidence="3" type="ORF">J2S07_002480</name>
</gene>
<dbReference type="InterPro" id="IPR029044">
    <property type="entry name" value="Nucleotide-diphossugar_trans"/>
</dbReference>
<evidence type="ECO:0000313" key="4">
    <source>
        <dbReference type="Proteomes" id="UP001231362"/>
    </source>
</evidence>
<dbReference type="EMBL" id="JAUSTU010000010">
    <property type="protein sequence ID" value="MDQ0156162.1"/>
    <property type="molecule type" value="Genomic_DNA"/>
</dbReference>
<dbReference type="PANTHER" id="PTHR22916:SF3">
    <property type="entry name" value="UDP-GLCNAC:BETAGAL BETA-1,3-N-ACETYLGLUCOSAMINYLTRANSFERASE-LIKE PROTEIN 1"/>
    <property type="match status" value="1"/>
</dbReference>
<dbReference type="Gene3D" id="3.90.550.10">
    <property type="entry name" value="Spore Coat Polysaccharide Biosynthesis Protein SpsA, Chain A"/>
    <property type="match status" value="1"/>
</dbReference>
<evidence type="ECO:0000259" key="2">
    <source>
        <dbReference type="Pfam" id="PF00535"/>
    </source>
</evidence>
<keyword evidence="4" id="KW-1185">Reference proteome</keyword>
<dbReference type="InterPro" id="IPR001173">
    <property type="entry name" value="Glyco_trans_2-like"/>
</dbReference>
<organism evidence="3 4">
    <name type="scientific">Anoxybacillus andreesenii</name>
    <dbReference type="NCBI Taxonomy" id="1325932"/>
    <lineage>
        <taxon>Bacteria</taxon>
        <taxon>Bacillati</taxon>
        <taxon>Bacillota</taxon>
        <taxon>Bacilli</taxon>
        <taxon>Bacillales</taxon>
        <taxon>Anoxybacillaceae</taxon>
        <taxon>Anoxybacillus</taxon>
    </lineage>
</organism>
<dbReference type="PANTHER" id="PTHR22916">
    <property type="entry name" value="GLYCOSYLTRANSFERASE"/>
    <property type="match status" value="1"/>
</dbReference>
<protein>
    <submittedName>
        <fullName evidence="3">Glycosyltransferase involved in cell wall biosynthesis</fullName>
    </submittedName>
</protein>
<accession>A0ABT9V5E2</accession>
<dbReference type="RefSeq" id="WP_307150682.1">
    <property type="nucleotide sequence ID" value="NZ_JAUSTU010000010.1"/>
</dbReference>
<feature type="domain" description="Glycosyltransferase 2-like" evidence="2">
    <location>
        <begin position="23"/>
        <end position="167"/>
    </location>
</feature>
<dbReference type="SUPFAM" id="SSF53448">
    <property type="entry name" value="Nucleotide-diphospho-sugar transferases"/>
    <property type="match status" value="1"/>
</dbReference>
<comment type="caution">
    <text evidence="3">The sequence shown here is derived from an EMBL/GenBank/DDBJ whole genome shotgun (WGS) entry which is preliminary data.</text>
</comment>
<evidence type="ECO:0000256" key="1">
    <source>
        <dbReference type="ARBA" id="ARBA00006739"/>
    </source>
</evidence>